<name>A0A2G1VWD8_9FLAO</name>
<dbReference type="GO" id="GO:0004553">
    <property type="term" value="F:hydrolase activity, hydrolyzing O-glycosyl compounds"/>
    <property type="evidence" value="ECO:0007669"/>
    <property type="project" value="InterPro"/>
</dbReference>
<dbReference type="Pfam" id="PF06452">
    <property type="entry name" value="CBM9_1"/>
    <property type="match status" value="1"/>
</dbReference>
<protein>
    <submittedName>
        <fullName evidence="4">Hydrolase</fullName>
    </submittedName>
</protein>
<evidence type="ECO:0000259" key="3">
    <source>
        <dbReference type="Pfam" id="PF19313"/>
    </source>
</evidence>
<evidence type="ECO:0000313" key="4">
    <source>
        <dbReference type="EMBL" id="PHQ31092.1"/>
    </source>
</evidence>
<feature type="chain" id="PRO_5013760365" evidence="1">
    <location>
        <begin position="23"/>
        <end position="882"/>
    </location>
</feature>
<dbReference type="AlphaFoldDB" id="A0A2G1VWD8"/>
<organism evidence="4 5">
    <name type="scientific">Leeuwenhoekiella nanhaiensis</name>
    <dbReference type="NCBI Taxonomy" id="1655491"/>
    <lineage>
        <taxon>Bacteria</taxon>
        <taxon>Pseudomonadati</taxon>
        <taxon>Bacteroidota</taxon>
        <taxon>Flavobacteriia</taxon>
        <taxon>Flavobacteriales</taxon>
        <taxon>Flavobacteriaceae</taxon>
        <taxon>Leeuwenhoekiella</taxon>
    </lineage>
</organism>
<feature type="signal peptide" evidence="1">
    <location>
        <begin position="1"/>
        <end position="22"/>
    </location>
</feature>
<dbReference type="Proteomes" id="UP000229433">
    <property type="component" value="Unassembled WGS sequence"/>
</dbReference>
<sequence length="882" mass="100990">MQFLVSRVSIFLLLFLWSTAYTQQGDNDIKPKSYTTRAIDTAQAPVIDGLINDPAWDLVPFTGEFKQLQPDIGEEPSEQTQFKILYDDKFIYVAFRCFDSDPEGIVKRLSRRDGFEGDWVEIAFDSYNDDRTAFSFTITAAGVKGDEFISNNGDFAERNSFDDSWNPIWYTKTSSDDLGWTAELKIPLSQLRFGKAEEQIWGLQAKRFYFRNTERSMWQELEPNFPGYVSGFGELRGLKNLKPQKQLEIQPYVVTQLDTYEAESGNPFRDGNDAKLNGGLDAKIGITNDLTLDLTINPDFGQVDADPAAIALDGFQIFFQERRPFFVENKNIFTYEIGNGNDNVFYSRRIGRSPQGNGFGPATAYVDQPQNTTILGAAKFSGKTKNGWSIGLLQSITAKEFATRIDTNGTRSEKLVEPFTNYSVARVQKDFNNRNSYVGGIFTSTNRKLVPQLDFLHENAFTAGLDFKHNWKDRTYFAQGTFTASHVTGSREAITNTQASITHLFNRVDATHVRVDTTRTSLTGTGGNFSIGKAGNGNWSYNGGVVWRSPELELNDVGFLRQADEIVQTVNVRRVFQNSTDWYRQMSYSFQQRSTYDFEGNYNRMQYEVGGDINWANNWFTEFGASHKPRIYINTTLRGGPRWKFNEENFWYLFAGTDRRKKLSLVAGYVMSRATQHNFSLDRYELRLNYQPFNALSLSLSTEYEKNPNKTQYVTQKDYGDSRRYITAAIDQRTLSATLRANFNITPNMTIQYYGQPFVSRGLYSQFNYVADATAEDLNNRITLYEEDQISQSGNTYEIDENRDGSIDYTFQDPDFSFVQLRTNLVFRWEYIPGSELFFVWSQGLNGANDPAQGLFEAWNNQILNRRPGNTFLIKATYRFVL</sequence>
<dbReference type="Pfam" id="PF19313">
    <property type="entry name" value="DUF5916"/>
    <property type="match status" value="1"/>
</dbReference>
<keyword evidence="4" id="KW-0378">Hydrolase</keyword>
<dbReference type="Gene3D" id="2.60.40.1190">
    <property type="match status" value="1"/>
</dbReference>
<dbReference type="CDD" id="cd09618">
    <property type="entry name" value="CBM9_like_2"/>
    <property type="match status" value="1"/>
</dbReference>
<dbReference type="InterPro" id="IPR045670">
    <property type="entry name" value="DUF5916"/>
</dbReference>
<feature type="domain" description="Carbohydrate-binding" evidence="2">
    <location>
        <begin position="47"/>
        <end position="205"/>
    </location>
</feature>
<evidence type="ECO:0000259" key="2">
    <source>
        <dbReference type="Pfam" id="PF06452"/>
    </source>
</evidence>
<dbReference type="RefSeq" id="WP_099644632.1">
    <property type="nucleotide sequence ID" value="NZ_KZ319287.1"/>
</dbReference>
<reference evidence="4 5" key="1">
    <citation type="submission" date="2017-08" db="EMBL/GenBank/DDBJ databases">
        <title>The whole genome shortgun sequences of strain Leeuwenhoekiella nanhaiensis G18 from the South China Sea.</title>
        <authorList>
            <person name="Liu Q."/>
        </authorList>
    </citation>
    <scope>NUCLEOTIDE SEQUENCE [LARGE SCALE GENOMIC DNA]</scope>
    <source>
        <strain evidence="4 5">G18</strain>
    </source>
</reference>
<feature type="domain" description="DUF5916" evidence="3">
    <location>
        <begin position="246"/>
        <end position="878"/>
    </location>
</feature>
<evidence type="ECO:0000256" key="1">
    <source>
        <dbReference type="SAM" id="SignalP"/>
    </source>
</evidence>
<dbReference type="GO" id="GO:0030246">
    <property type="term" value="F:carbohydrate binding"/>
    <property type="evidence" value="ECO:0007669"/>
    <property type="project" value="InterPro"/>
</dbReference>
<keyword evidence="5" id="KW-1185">Reference proteome</keyword>
<keyword evidence="1" id="KW-0732">Signal</keyword>
<dbReference type="GO" id="GO:0016052">
    <property type="term" value="P:carbohydrate catabolic process"/>
    <property type="evidence" value="ECO:0007669"/>
    <property type="project" value="InterPro"/>
</dbReference>
<dbReference type="SUPFAM" id="SSF49344">
    <property type="entry name" value="CBD9-like"/>
    <property type="match status" value="1"/>
</dbReference>
<comment type="caution">
    <text evidence="4">The sequence shown here is derived from an EMBL/GenBank/DDBJ whole genome shotgun (WGS) entry which is preliminary data.</text>
</comment>
<dbReference type="EMBL" id="NQXA01000001">
    <property type="protein sequence ID" value="PHQ31092.1"/>
    <property type="molecule type" value="Genomic_DNA"/>
</dbReference>
<dbReference type="OrthoDB" id="9786766at2"/>
<evidence type="ECO:0000313" key="5">
    <source>
        <dbReference type="Proteomes" id="UP000229433"/>
    </source>
</evidence>
<dbReference type="InterPro" id="IPR010502">
    <property type="entry name" value="Carb-bd_dom_fam9"/>
</dbReference>
<accession>A0A2G1VWD8</accession>
<gene>
    <name evidence="4" type="ORF">CJ305_02400</name>
</gene>
<proteinExistence type="predicted"/>